<evidence type="ECO:0000256" key="4">
    <source>
        <dbReference type="ARBA" id="ARBA00023136"/>
    </source>
</evidence>
<proteinExistence type="inferred from homology"/>
<feature type="transmembrane region" description="Helical" evidence="7">
    <location>
        <begin position="12"/>
        <end position="30"/>
    </location>
</feature>
<feature type="compositionally biased region" description="Acidic residues" evidence="6">
    <location>
        <begin position="360"/>
        <end position="369"/>
    </location>
</feature>
<comment type="subcellular location">
    <subcellularLocation>
        <location evidence="1">Membrane</location>
        <topology evidence="1">Multi-pass membrane protein</topology>
    </subcellularLocation>
</comment>
<dbReference type="AlphaFoldDB" id="A0A9P4J267"/>
<dbReference type="PANTHER" id="PTHR33048:SF157">
    <property type="entry name" value="INTEGRAL MEMBRANE PROTEIN"/>
    <property type="match status" value="1"/>
</dbReference>
<feature type="region of interest" description="Disordered" evidence="6">
    <location>
        <begin position="298"/>
        <end position="336"/>
    </location>
</feature>
<organism evidence="9 10">
    <name type="scientific">Myriangium duriaei CBS 260.36</name>
    <dbReference type="NCBI Taxonomy" id="1168546"/>
    <lineage>
        <taxon>Eukaryota</taxon>
        <taxon>Fungi</taxon>
        <taxon>Dikarya</taxon>
        <taxon>Ascomycota</taxon>
        <taxon>Pezizomycotina</taxon>
        <taxon>Dothideomycetes</taxon>
        <taxon>Dothideomycetidae</taxon>
        <taxon>Myriangiales</taxon>
        <taxon>Myriangiaceae</taxon>
        <taxon>Myriangium</taxon>
    </lineage>
</organism>
<comment type="similarity">
    <text evidence="5">Belongs to the SAT4 family.</text>
</comment>
<dbReference type="PANTHER" id="PTHR33048">
    <property type="entry name" value="PTH11-LIKE INTEGRAL MEMBRANE PROTEIN (AFU_ORTHOLOGUE AFUA_5G11245)"/>
    <property type="match status" value="1"/>
</dbReference>
<feature type="transmembrane region" description="Helical" evidence="7">
    <location>
        <begin position="123"/>
        <end position="145"/>
    </location>
</feature>
<evidence type="ECO:0000256" key="2">
    <source>
        <dbReference type="ARBA" id="ARBA00022692"/>
    </source>
</evidence>
<evidence type="ECO:0000256" key="6">
    <source>
        <dbReference type="SAM" id="MobiDB-lite"/>
    </source>
</evidence>
<feature type="domain" description="Rhodopsin" evidence="8">
    <location>
        <begin position="26"/>
        <end position="276"/>
    </location>
</feature>
<dbReference type="GO" id="GO:0016020">
    <property type="term" value="C:membrane"/>
    <property type="evidence" value="ECO:0007669"/>
    <property type="project" value="UniProtKB-SubCell"/>
</dbReference>
<keyword evidence="4 7" id="KW-0472">Membrane</keyword>
<feature type="region of interest" description="Disordered" evidence="6">
    <location>
        <begin position="357"/>
        <end position="383"/>
    </location>
</feature>
<reference evidence="9" key="1">
    <citation type="journal article" date="2020" name="Stud. Mycol.">
        <title>101 Dothideomycetes genomes: a test case for predicting lifestyles and emergence of pathogens.</title>
        <authorList>
            <person name="Haridas S."/>
            <person name="Albert R."/>
            <person name="Binder M."/>
            <person name="Bloem J."/>
            <person name="Labutti K."/>
            <person name="Salamov A."/>
            <person name="Andreopoulos B."/>
            <person name="Baker S."/>
            <person name="Barry K."/>
            <person name="Bills G."/>
            <person name="Bluhm B."/>
            <person name="Cannon C."/>
            <person name="Castanera R."/>
            <person name="Culley D."/>
            <person name="Daum C."/>
            <person name="Ezra D."/>
            <person name="Gonzalez J."/>
            <person name="Henrissat B."/>
            <person name="Kuo A."/>
            <person name="Liang C."/>
            <person name="Lipzen A."/>
            <person name="Lutzoni F."/>
            <person name="Magnuson J."/>
            <person name="Mondo S."/>
            <person name="Nolan M."/>
            <person name="Ohm R."/>
            <person name="Pangilinan J."/>
            <person name="Park H.-J."/>
            <person name="Ramirez L."/>
            <person name="Alfaro M."/>
            <person name="Sun H."/>
            <person name="Tritt A."/>
            <person name="Yoshinaga Y."/>
            <person name="Zwiers L.-H."/>
            <person name="Turgeon B."/>
            <person name="Goodwin S."/>
            <person name="Spatafora J."/>
            <person name="Crous P."/>
            <person name="Grigoriev I."/>
        </authorList>
    </citation>
    <scope>NUCLEOTIDE SEQUENCE</scope>
    <source>
        <strain evidence="9">CBS 260.36</strain>
    </source>
</reference>
<keyword evidence="3 7" id="KW-1133">Transmembrane helix</keyword>
<accession>A0A9P4J267</accession>
<dbReference type="OrthoDB" id="5393606at2759"/>
<keyword evidence="2 7" id="KW-0812">Transmembrane</keyword>
<evidence type="ECO:0000256" key="3">
    <source>
        <dbReference type="ARBA" id="ARBA00022989"/>
    </source>
</evidence>
<dbReference type="Proteomes" id="UP000799439">
    <property type="component" value="Unassembled WGS sequence"/>
</dbReference>
<evidence type="ECO:0000313" key="9">
    <source>
        <dbReference type="EMBL" id="KAF2151900.1"/>
    </source>
</evidence>
<feature type="transmembrane region" description="Helical" evidence="7">
    <location>
        <begin position="42"/>
        <end position="63"/>
    </location>
</feature>
<evidence type="ECO:0000259" key="8">
    <source>
        <dbReference type="Pfam" id="PF20684"/>
    </source>
</evidence>
<comment type="caution">
    <text evidence="9">The sequence shown here is derived from an EMBL/GenBank/DDBJ whole genome shotgun (WGS) entry which is preliminary data.</text>
</comment>
<dbReference type="InterPro" id="IPR049326">
    <property type="entry name" value="Rhodopsin_dom_fungi"/>
</dbReference>
<gene>
    <name evidence="9" type="ORF">K461DRAFT_279413</name>
</gene>
<feature type="transmembrane region" description="Helical" evidence="7">
    <location>
        <begin position="171"/>
        <end position="195"/>
    </location>
</feature>
<evidence type="ECO:0000256" key="7">
    <source>
        <dbReference type="SAM" id="Phobius"/>
    </source>
</evidence>
<name>A0A9P4J267_9PEZI</name>
<keyword evidence="10" id="KW-1185">Reference proteome</keyword>
<evidence type="ECO:0000313" key="10">
    <source>
        <dbReference type="Proteomes" id="UP000799439"/>
    </source>
</evidence>
<protein>
    <recommendedName>
        <fullName evidence="8">Rhodopsin domain-containing protein</fullName>
    </recommendedName>
</protein>
<feature type="compositionally biased region" description="Basic and acidic residues" evidence="6">
    <location>
        <begin position="370"/>
        <end position="383"/>
    </location>
</feature>
<dbReference type="InterPro" id="IPR052337">
    <property type="entry name" value="SAT4-like"/>
</dbReference>
<evidence type="ECO:0000256" key="1">
    <source>
        <dbReference type="ARBA" id="ARBA00004141"/>
    </source>
</evidence>
<feature type="transmembrane region" description="Helical" evidence="7">
    <location>
        <begin position="89"/>
        <end position="111"/>
    </location>
</feature>
<dbReference type="EMBL" id="ML996087">
    <property type="protein sequence ID" value="KAF2151900.1"/>
    <property type="molecule type" value="Genomic_DNA"/>
</dbReference>
<sequence length="383" mass="41734">MSSTSKDGFIAVSSTLLGLSTIAVGLRVIARKKQNLAIKPDDIFAVVALLAYLGAIACEFQLVHMRKLGYSYAELSKDKSDTATTVELALAWDVLAVCASAFIKLSALFFYRRLFTVKGMRTTFDLVSMGTAALVSVWLVVYIIMPFMQCGTHFAALYSGSSSVCFVQEPYYLSLCISNFILDLWILLLPIPSVLRLHTTTTKKISLIGVFLLAFVGLGASIARMVTYIQILTQFKKHPAQHDMGLAQTKAAYLTHLEAGISLVAVNLPSLWLLFSKVVPETALRSIRSVLSLSSLRSGKSDRDSATHVEPPTITKKSSVVQHAHRPSDASTAGLHPMPTIPAGIYGVGDLEAYKAEVYAGEDETETDEKDEKSEKRNDSLQG</sequence>
<dbReference type="Pfam" id="PF20684">
    <property type="entry name" value="Fung_rhodopsin"/>
    <property type="match status" value="1"/>
</dbReference>
<feature type="transmembrane region" description="Helical" evidence="7">
    <location>
        <begin position="207"/>
        <end position="231"/>
    </location>
</feature>
<evidence type="ECO:0000256" key="5">
    <source>
        <dbReference type="ARBA" id="ARBA00038359"/>
    </source>
</evidence>